<organism evidence="5 6">
    <name type="scientific">Corynebacterium renale</name>
    <dbReference type="NCBI Taxonomy" id="1724"/>
    <lineage>
        <taxon>Bacteria</taxon>
        <taxon>Bacillati</taxon>
        <taxon>Actinomycetota</taxon>
        <taxon>Actinomycetes</taxon>
        <taxon>Mycobacteriales</taxon>
        <taxon>Corynebacteriaceae</taxon>
        <taxon>Corynebacterium</taxon>
    </lineage>
</organism>
<evidence type="ECO:0000313" key="5">
    <source>
        <dbReference type="EMBL" id="PFG27994.1"/>
    </source>
</evidence>
<evidence type="ECO:0000256" key="1">
    <source>
        <dbReference type="SAM" id="Coils"/>
    </source>
</evidence>
<sequence>MSTPREPSERAGTSDRWSVFVVVLVVLALIASIIMLVTDSEAALKIALIAALWAAVIGFFLVYRYRKQAEEARAQQRHELEMHTVELEHAKANAQATAPAQNQQALPEFKLRDEDMQVLADIRTSLADLRTQLEELSGYAFGTEPEALRAHAWRMEELENRADGVAGQYTHPEKPGDIAGAPSWDAVAGTLGSTDQHGRISPELAQLLEEQEQQPEPEEAAGRHEAAAEPEDDADTDAVYVDEVTAEPEPEPEPEPEDDEDEGRGARRVEDGGISVAELMARMKKRSS</sequence>
<reference evidence="5 6" key="1">
    <citation type="submission" date="2017-10" db="EMBL/GenBank/DDBJ databases">
        <title>Sequencing the genomes of 1000 actinobacteria strains.</title>
        <authorList>
            <person name="Klenk H.-P."/>
        </authorList>
    </citation>
    <scope>NUCLEOTIDE SEQUENCE [LARGE SCALE GENOMIC DNA]</scope>
    <source>
        <strain evidence="5 6">DSM 20688</strain>
    </source>
</reference>
<feature type="compositionally biased region" description="Acidic residues" evidence="2">
    <location>
        <begin position="209"/>
        <end position="219"/>
    </location>
</feature>
<dbReference type="EMBL" id="PDJF01000001">
    <property type="protein sequence ID" value="PFG27994.1"/>
    <property type="molecule type" value="Genomic_DNA"/>
</dbReference>
<evidence type="ECO:0000259" key="4">
    <source>
        <dbReference type="Pfam" id="PF20570"/>
    </source>
</evidence>
<feature type="coiled-coil region" evidence="1">
    <location>
        <begin position="66"/>
        <end position="93"/>
    </location>
</feature>
<dbReference type="Pfam" id="PF20570">
    <property type="entry name" value="DUF6779"/>
    <property type="match status" value="1"/>
</dbReference>
<keyword evidence="3" id="KW-0472">Membrane</keyword>
<comment type="caution">
    <text evidence="5">The sequence shown here is derived from an EMBL/GenBank/DDBJ whole genome shotgun (WGS) entry which is preliminary data.</text>
</comment>
<dbReference type="RefSeq" id="WP_053072835.1">
    <property type="nucleotide sequence ID" value="NZ_LDYE01000008.1"/>
</dbReference>
<dbReference type="OrthoDB" id="4409518at2"/>
<feature type="domain" description="DUF6779" evidence="4">
    <location>
        <begin position="44"/>
        <end position="154"/>
    </location>
</feature>
<feature type="transmembrane region" description="Helical" evidence="3">
    <location>
        <begin position="17"/>
        <end position="37"/>
    </location>
</feature>
<evidence type="ECO:0000256" key="2">
    <source>
        <dbReference type="SAM" id="MobiDB-lite"/>
    </source>
</evidence>
<evidence type="ECO:0000256" key="3">
    <source>
        <dbReference type="SAM" id="Phobius"/>
    </source>
</evidence>
<feature type="region of interest" description="Disordered" evidence="2">
    <location>
        <begin position="209"/>
        <end position="275"/>
    </location>
</feature>
<dbReference type="InterPro" id="IPR046706">
    <property type="entry name" value="DUF6779"/>
</dbReference>
<accession>A0A2A9DN10</accession>
<keyword evidence="1" id="KW-0175">Coiled coil</keyword>
<feature type="transmembrane region" description="Helical" evidence="3">
    <location>
        <begin position="43"/>
        <end position="63"/>
    </location>
</feature>
<dbReference type="AlphaFoldDB" id="A0A2A9DN10"/>
<gene>
    <name evidence="5" type="ORF">ATK06_1076</name>
</gene>
<name>A0A2A9DN10_9CORY</name>
<feature type="compositionally biased region" description="Acidic residues" evidence="2">
    <location>
        <begin position="244"/>
        <end position="262"/>
    </location>
</feature>
<proteinExistence type="predicted"/>
<protein>
    <recommendedName>
        <fullName evidence="4">DUF6779 domain-containing protein</fullName>
    </recommendedName>
</protein>
<feature type="region of interest" description="Disordered" evidence="2">
    <location>
        <begin position="166"/>
        <end position="197"/>
    </location>
</feature>
<evidence type="ECO:0000313" key="6">
    <source>
        <dbReference type="Proteomes" id="UP000221653"/>
    </source>
</evidence>
<keyword evidence="6" id="KW-1185">Reference proteome</keyword>
<dbReference type="Proteomes" id="UP000221653">
    <property type="component" value="Unassembled WGS sequence"/>
</dbReference>
<dbReference type="STRING" id="1724.GCA_001044175_02269"/>
<keyword evidence="3" id="KW-1133">Transmembrane helix</keyword>
<keyword evidence="3" id="KW-0812">Transmembrane</keyword>